<feature type="active site" description="Nucleophile" evidence="4">
    <location>
        <position position="166"/>
    </location>
</feature>
<keyword evidence="7" id="KW-1185">Reference proteome</keyword>
<evidence type="ECO:0000256" key="1">
    <source>
        <dbReference type="ARBA" id="ARBA00011947"/>
    </source>
</evidence>
<evidence type="ECO:0000313" key="7">
    <source>
        <dbReference type="Proteomes" id="UP000184041"/>
    </source>
</evidence>
<dbReference type="EMBL" id="FQUS01000018">
    <property type="protein sequence ID" value="SHG07473.1"/>
    <property type="molecule type" value="Genomic_DNA"/>
</dbReference>
<organism evidence="6 7">
    <name type="scientific">Fodinibius roseus</name>
    <dbReference type="NCBI Taxonomy" id="1194090"/>
    <lineage>
        <taxon>Bacteria</taxon>
        <taxon>Pseudomonadati</taxon>
        <taxon>Balneolota</taxon>
        <taxon>Balneolia</taxon>
        <taxon>Balneolales</taxon>
        <taxon>Balneolaceae</taxon>
        <taxon>Fodinibius</taxon>
    </lineage>
</organism>
<comment type="catalytic activity">
    <reaction evidence="4">
        <text>dUMP + (6R)-5,10-methylene-5,6,7,8-tetrahydrofolate = 7,8-dihydrofolate + dTMP</text>
        <dbReference type="Rhea" id="RHEA:12104"/>
        <dbReference type="ChEBI" id="CHEBI:15636"/>
        <dbReference type="ChEBI" id="CHEBI:57451"/>
        <dbReference type="ChEBI" id="CHEBI:63528"/>
        <dbReference type="ChEBI" id="CHEBI:246422"/>
        <dbReference type="EC" id="2.1.1.45"/>
    </reaction>
</comment>
<dbReference type="NCBIfam" id="TIGR03284">
    <property type="entry name" value="thym_sym"/>
    <property type="match status" value="1"/>
</dbReference>
<dbReference type="NCBIfam" id="NF002497">
    <property type="entry name" value="PRK01827.1-3"/>
    <property type="match status" value="1"/>
</dbReference>
<keyword evidence="2 4" id="KW-0489">Methyltransferase</keyword>
<feature type="binding site" description="in other chain" evidence="4">
    <location>
        <begin position="227"/>
        <end position="229"/>
    </location>
    <ligand>
        <name>dUMP</name>
        <dbReference type="ChEBI" id="CHEBI:246422"/>
        <note>ligand shared between dimeric partners</note>
    </ligand>
</feature>
<dbReference type="PANTHER" id="PTHR11548:SF1">
    <property type="entry name" value="THYMIDYLATE SYNTHASE 1"/>
    <property type="match status" value="1"/>
</dbReference>
<comment type="subcellular location">
    <subcellularLocation>
        <location evidence="4">Cytoplasm</location>
    </subcellularLocation>
</comment>
<dbReference type="InterPro" id="IPR036926">
    <property type="entry name" value="Thymidate_synth/dCMP_Mease_sf"/>
</dbReference>
<feature type="domain" description="Thymidylate synthase/dCMP hydroxymethylase" evidence="5">
    <location>
        <begin position="2"/>
        <end position="282"/>
    </location>
</feature>
<dbReference type="OrthoDB" id="9774633at2"/>
<dbReference type="Gene3D" id="3.30.572.10">
    <property type="entry name" value="Thymidylate synthase/dCMP hydroxymethylase domain"/>
    <property type="match status" value="1"/>
</dbReference>
<feature type="binding site" description="in other chain" evidence="4">
    <location>
        <position position="197"/>
    </location>
    <ligand>
        <name>dUMP</name>
        <dbReference type="ChEBI" id="CHEBI:246422"/>
        <note>ligand shared between dimeric partners</note>
    </ligand>
</feature>
<dbReference type="PANTHER" id="PTHR11548">
    <property type="entry name" value="THYMIDYLATE SYNTHASE 1"/>
    <property type="match status" value="1"/>
</dbReference>
<dbReference type="GO" id="GO:0032259">
    <property type="term" value="P:methylation"/>
    <property type="evidence" value="ECO:0007669"/>
    <property type="project" value="UniProtKB-KW"/>
</dbReference>
<keyword evidence="3 4" id="KW-0808">Transferase</keyword>
<keyword evidence="4" id="KW-0545">Nucleotide biosynthesis</keyword>
<evidence type="ECO:0000256" key="3">
    <source>
        <dbReference type="ARBA" id="ARBA00022679"/>
    </source>
</evidence>
<comment type="pathway">
    <text evidence="4">Pyrimidine metabolism; dTTP biosynthesis.</text>
</comment>
<reference evidence="6 7" key="1">
    <citation type="submission" date="2016-11" db="EMBL/GenBank/DDBJ databases">
        <authorList>
            <person name="Jaros S."/>
            <person name="Januszkiewicz K."/>
            <person name="Wedrychowicz H."/>
        </authorList>
    </citation>
    <scope>NUCLEOTIDE SEQUENCE [LARGE SCALE GENOMIC DNA]</scope>
    <source>
        <strain evidence="6 7">DSM 21986</strain>
    </source>
</reference>
<comment type="caution">
    <text evidence="4">Lacks conserved residue(s) required for the propagation of feature annotation.</text>
</comment>
<sequence>MKQYLNLVESVLENGVRKPNRTGTDTISSFSEFYKVDLSEGFPLLTTKKVYFRSVILELLWYLRGEDHIRWLRDEKDCHIWDAWADEDGHVGPIYPVLWRRFPYHDEEEIRFEGDASHICKTVLINKEFDQVQRAIDMLKESPHSRRIVVSAWHPGLLKQMALPPCHLMYIFNVANGKLNCHLTQRSGDIALGIPFNLACYSALTMAIANEVGLEYGTFAHTIVDAHIYENHVEGLKEQLSREPRALPQLKIADKPVDDLEFEDFTLEDYDPHPPITFEVAV</sequence>
<dbReference type="CDD" id="cd00351">
    <property type="entry name" value="TS_Pyrimidine_HMase"/>
    <property type="match status" value="1"/>
</dbReference>
<dbReference type="GO" id="GO:0006231">
    <property type="term" value="P:dTMP biosynthetic process"/>
    <property type="evidence" value="ECO:0007669"/>
    <property type="project" value="UniProtKB-UniRule"/>
</dbReference>
<feature type="binding site" evidence="4">
    <location>
        <position position="281"/>
    </location>
    <ligand>
        <name>(6R)-5,10-methylene-5,6,7,8-tetrahydrofolate</name>
        <dbReference type="ChEBI" id="CHEBI:15636"/>
    </ligand>
</feature>
<feature type="binding site" evidence="4">
    <location>
        <begin position="146"/>
        <end position="147"/>
    </location>
    <ligand>
        <name>dUMP</name>
        <dbReference type="ChEBI" id="CHEBI:246422"/>
        <note>ligand shared between dimeric partners</note>
    </ligand>
</feature>
<dbReference type="UniPathway" id="UPA00575"/>
<dbReference type="HAMAP" id="MF_00008">
    <property type="entry name" value="Thymidy_synth_bact"/>
    <property type="match status" value="1"/>
</dbReference>
<comment type="function">
    <text evidence="4">Catalyzes the reductive methylation of 2'-deoxyuridine-5'-monophosphate (dUMP) to 2'-deoxythymidine-5'-monophosphate (dTMP) while utilizing 5,10-methylenetetrahydrofolate (mTHF) as the methyl donor and reductant in the reaction, yielding dihydrofolate (DHF) as a by-product. This enzymatic reaction provides an intracellular de novo source of dTMP, an essential precursor for DNA biosynthesis.</text>
</comment>
<accession>A0A1M5GUU7</accession>
<comment type="similarity">
    <text evidence="4">Belongs to the thymidylate synthase family. Bacterial-type ThyA subfamily.</text>
</comment>
<dbReference type="RefSeq" id="WP_073066470.1">
    <property type="nucleotide sequence ID" value="NZ_FQUS01000018.1"/>
</dbReference>
<evidence type="ECO:0000256" key="2">
    <source>
        <dbReference type="ARBA" id="ARBA00022603"/>
    </source>
</evidence>
<dbReference type="PRINTS" id="PR00108">
    <property type="entry name" value="THYMDSNTHASE"/>
</dbReference>
<dbReference type="Pfam" id="PF00303">
    <property type="entry name" value="Thymidylat_synt"/>
    <property type="match status" value="1"/>
</dbReference>
<gene>
    <name evidence="4" type="primary">thyA</name>
    <name evidence="6" type="ORF">SAMN05443144_11841</name>
</gene>
<feature type="binding site" description="in other chain" evidence="4">
    <location>
        <position position="21"/>
    </location>
    <ligand>
        <name>dUMP</name>
        <dbReference type="ChEBI" id="CHEBI:246422"/>
        <note>ligand shared between dimeric partners</note>
    </ligand>
</feature>
<evidence type="ECO:0000313" key="6">
    <source>
        <dbReference type="EMBL" id="SHG07473.1"/>
    </source>
</evidence>
<dbReference type="EC" id="2.1.1.45" evidence="1 4"/>
<feature type="binding site" description="in other chain" evidence="4">
    <location>
        <begin position="186"/>
        <end position="189"/>
    </location>
    <ligand>
        <name>dUMP</name>
        <dbReference type="ChEBI" id="CHEBI:246422"/>
        <note>ligand shared between dimeric partners</note>
    </ligand>
</feature>
<name>A0A1M5GUU7_9BACT</name>
<dbReference type="InterPro" id="IPR000398">
    <property type="entry name" value="Thymidylate_synthase"/>
</dbReference>
<dbReference type="SUPFAM" id="SSF55831">
    <property type="entry name" value="Thymidylate synthase/dCMP hydroxymethylase"/>
    <property type="match status" value="1"/>
</dbReference>
<dbReference type="GO" id="GO:0005829">
    <property type="term" value="C:cytosol"/>
    <property type="evidence" value="ECO:0007669"/>
    <property type="project" value="TreeGrafter"/>
</dbReference>
<dbReference type="AlphaFoldDB" id="A0A1M5GUU7"/>
<comment type="subunit">
    <text evidence="4">Homodimer.</text>
</comment>
<dbReference type="InterPro" id="IPR023451">
    <property type="entry name" value="Thymidate_synth/dCMP_Mease_dom"/>
</dbReference>
<protein>
    <recommendedName>
        <fullName evidence="1 4">Thymidylate synthase</fullName>
        <shortName evidence="4">TS</shortName>
        <shortName evidence="4">TSase</shortName>
        <ecNumber evidence="1 4">2.1.1.45</ecNumber>
    </recommendedName>
</protein>
<dbReference type="Proteomes" id="UP000184041">
    <property type="component" value="Unassembled WGS sequence"/>
</dbReference>
<dbReference type="GO" id="GO:0004799">
    <property type="term" value="F:thymidylate synthase activity"/>
    <property type="evidence" value="ECO:0007669"/>
    <property type="project" value="UniProtKB-UniRule"/>
</dbReference>
<evidence type="ECO:0000256" key="4">
    <source>
        <dbReference type="HAMAP-Rule" id="MF_00008"/>
    </source>
</evidence>
<proteinExistence type="inferred from homology"/>
<dbReference type="GO" id="GO:0006235">
    <property type="term" value="P:dTTP biosynthetic process"/>
    <property type="evidence" value="ECO:0007669"/>
    <property type="project" value="UniProtKB-UniRule"/>
</dbReference>
<evidence type="ECO:0000259" key="5">
    <source>
        <dbReference type="Pfam" id="PF00303"/>
    </source>
</evidence>
<dbReference type="STRING" id="1194090.SAMN05443144_11841"/>
<keyword evidence="4" id="KW-0963">Cytoplasm</keyword>
<feature type="binding site" evidence="4">
    <location>
        <position position="189"/>
    </location>
    <ligand>
        <name>(6R)-5,10-methylene-5,6,7,8-tetrahydrofolate</name>
        <dbReference type="ChEBI" id="CHEBI:15636"/>
    </ligand>
</feature>
<dbReference type="InterPro" id="IPR045097">
    <property type="entry name" value="Thymidate_synth/dCMP_Mease"/>
</dbReference>